<dbReference type="Pfam" id="PF03372">
    <property type="entry name" value="Exo_endo_phos"/>
    <property type="match status" value="1"/>
</dbReference>
<evidence type="ECO:0000313" key="2">
    <source>
        <dbReference type="EMBL" id="CAL1380329.1"/>
    </source>
</evidence>
<dbReference type="InterPro" id="IPR005135">
    <property type="entry name" value="Endo/exonuclease/phosphatase"/>
</dbReference>
<dbReference type="Proteomes" id="UP001497516">
    <property type="component" value="Chromosome 4"/>
</dbReference>
<dbReference type="PANTHER" id="PTHR35218:SF9">
    <property type="entry name" value="ENDONUCLEASE_EXONUCLEASE_PHOSPHATASE DOMAIN-CONTAINING PROTEIN"/>
    <property type="match status" value="1"/>
</dbReference>
<reference evidence="2 3" key="1">
    <citation type="submission" date="2024-04" db="EMBL/GenBank/DDBJ databases">
        <authorList>
            <person name="Fracassetti M."/>
        </authorList>
    </citation>
    <scope>NUCLEOTIDE SEQUENCE [LARGE SCALE GENOMIC DNA]</scope>
</reference>
<dbReference type="AlphaFoldDB" id="A0AAV2E397"/>
<dbReference type="PANTHER" id="PTHR35218">
    <property type="entry name" value="RNASE H DOMAIN-CONTAINING PROTEIN"/>
    <property type="match status" value="1"/>
</dbReference>
<keyword evidence="3" id="KW-1185">Reference proteome</keyword>
<accession>A0AAV2E397</accession>
<dbReference type="Gene3D" id="3.60.10.10">
    <property type="entry name" value="Endonuclease/exonuclease/phosphatase"/>
    <property type="match status" value="1"/>
</dbReference>
<sequence length="213" mass="24117">MNIFTWNCRGAGSKRFLRVFKEYRRRYRTSIAIIVEPRISGVRAVQVVEGLGFDKYLIVDAVGFSGGIWLVWDSTIATITEVDRSAQMLLVQVTMKDASWYLSAVYANPALVQRRALWQSIREIAHTMEDPWLLMGDFNSILQPSDKSGGAPFDASRAKEFQDCVLDAGLVDLGFAGPPFTWFKQGVKERLDRGLGNAKWIDRFPEVTVRHLP</sequence>
<evidence type="ECO:0000313" key="3">
    <source>
        <dbReference type="Proteomes" id="UP001497516"/>
    </source>
</evidence>
<dbReference type="GO" id="GO:0003824">
    <property type="term" value="F:catalytic activity"/>
    <property type="evidence" value="ECO:0007669"/>
    <property type="project" value="InterPro"/>
</dbReference>
<gene>
    <name evidence="2" type="ORF">LTRI10_LOCUS21782</name>
</gene>
<dbReference type="SUPFAM" id="SSF56219">
    <property type="entry name" value="DNase I-like"/>
    <property type="match status" value="1"/>
</dbReference>
<dbReference type="EMBL" id="OZ034817">
    <property type="protein sequence ID" value="CAL1380329.1"/>
    <property type="molecule type" value="Genomic_DNA"/>
</dbReference>
<dbReference type="InterPro" id="IPR036691">
    <property type="entry name" value="Endo/exonu/phosph_ase_sf"/>
</dbReference>
<proteinExistence type="predicted"/>
<organism evidence="2 3">
    <name type="scientific">Linum trigynum</name>
    <dbReference type="NCBI Taxonomy" id="586398"/>
    <lineage>
        <taxon>Eukaryota</taxon>
        <taxon>Viridiplantae</taxon>
        <taxon>Streptophyta</taxon>
        <taxon>Embryophyta</taxon>
        <taxon>Tracheophyta</taxon>
        <taxon>Spermatophyta</taxon>
        <taxon>Magnoliopsida</taxon>
        <taxon>eudicotyledons</taxon>
        <taxon>Gunneridae</taxon>
        <taxon>Pentapetalae</taxon>
        <taxon>rosids</taxon>
        <taxon>fabids</taxon>
        <taxon>Malpighiales</taxon>
        <taxon>Linaceae</taxon>
        <taxon>Linum</taxon>
    </lineage>
</organism>
<name>A0AAV2E397_9ROSI</name>
<evidence type="ECO:0000259" key="1">
    <source>
        <dbReference type="Pfam" id="PF03372"/>
    </source>
</evidence>
<protein>
    <recommendedName>
        <fullName evidence="1">Endonuclease/exonuclease/phosphatase domain-containing protein</fullName>
    </recommendedName>
</protein>
<feature type="domain" description="Endonuclease/exonuclease/phosphatase" evidence="1">
    <location>
        <begin position="5"/>
        <end position="193"/>
    </location>
</feature>